<feature type="compositionally biased region" description="Polar residues" evidence="1">
    <location>
        <begin position="56"/>
        <end position="68"/>
    </location>
</feature>
<feature type="region of interest" description="Disordered" evidence="1">
    <location>
        <begin position="269"/>
        <end position="349"/>
    </location>
</feature>
<feature type="compositionally biased region" description="Basic and acidic residues" evidence="1">
    <location>
        <begin position="301"/>
        <end position="315"/>
    </location>
</feature>
<reference evidence="2" key="1">
    <citation type="journal article" date="2020" name="Fungal Divers.">
        <title>Resolving the Mortierellaceae phylogeny through synthesis of multi-gene phylogenetics and phylogenomics.</title>
        <authorList>
            <person name="Vandepol N."/>
            <person name="Liber J."/>
            <person name="Desiro A."/>
            <person name="Na H."/>
            <person name="Kennedy M."/>
            <person name="Barry K."/>
            <person name="Grigoriev I.V."/>
            <person name="Miller A.N."/>
            <person name="O'Donnell K."/>
            <person name="Stajich J.E."/>
            <person name="Bonito G."/>
        </authorList>
    </citation>
    <scope>NUCLEOTIDE SEQUENCE</scope>
    <source>
        <strain evidence="2">NRRL 28262</strain>
    </source>
</reference>
<keyword evidence="3" id="KW-1185">Reference proteome</keyword>
<proteinExistence type="predicted"/>
<dbReference type="AlphaFoldDB" id="A0AAD4HAJ4"/>
<accession>A0AAD4HAJ4</accession>
<protein>
    <submittedName>
        <fullName evidence="2">Uncharacterized protein</fullName>
    </submittedName>
</protein>
<dbReference type="Proteomes" id="UP001194580">
    <property type="component" value="Unassembled WGS sequence"/>
</dbReference>
<comment type="caution">
    <text evidence="2">The sequence shown here is derived from an EMBL/GenBank/DDBJ whole genome shotgun (WGS) entry which is preliminary data.</text>
</comment>
<evidence type="ECO:0000313" key="2">
    <source>
        <dbReference type="EMBL" id="KAG0280628.1"/>
    </source>
</evidence>
<gene>
    <name evidence="2" type="ORF">BGZ95_009369</name>
</gene>
<feature type="compositionally biased region" description="Low complexity" evidence="1">
    <location>
        <begin position="283"/>
        <end position="298"/>
    </location>
</feature>
<name>A0AAD4HAJ4_9FUNG</name>
<organism evidence="2 3">
    <name type="scientific">Linnemannia exigua</name>
    <dbReference type="NCBI Taxonomy" id="604196"/>
    <lineage>
        <taxon>Eukaryota</taxon>
        <taxon>Fungi</taxon>
        <taxon>Fungi incertae sedis</taxon>
        <taxon>Mucoromycota</taxon>
        <taxon>Mortierellomycotina</taxon>
        <taxon>Mortierellomycetes</taxon>
        <taxon>Mortierellales</taxon>
        <taxon>Mortierellaceae</taxon>
        <taxon>Linnemannia</taxon>
    </lineage>
</organism>
<feature type="region of interest" description="Disordered" evidence="1">
    <location>
        <begin position="1"/>
        <end position="68"/>
    </location>
</feature>
<dbReference type="EMBL" id="JAAAIL010000055">
    <property type="protein sequence ID" value="KAG0280628.1"/>
    <property type="molecule type" value="Genomic_DNA"/>
</dbReference>
<sequence>MTPAPDFDQQTLDMAALDDLPEYDDVAPQYRTYEKSDQAATTPAEDHSRAKGGMTRVSNRASRVNTSSIDDEKTRYDLHNVMGAIERLSKVAPRLDNQRVPLSPTQKRQMGRANVAGTIGQLSRNSQWGDRAGSSSSSTAAAFRRRSAAVEPMPSAEKNRDLNKLMNQIAESAKAGLSGQRAELSPRQQWRLEGARIGDRIERGEKMRLKDQDWQSPESVLIKDMTRLTNALYQQTTSTEAFATQRYTMTEDKARNMALHGIISKIERVSSRRMGNQDALPPSSKSKATATTAATSSSFESQRDEESSRVLELHEMFNQVAESGGGPMRRSAMASQRAEFNTPVVQHRS</sequence>
<evidence type="ECO:0000313" key="3">
    <source>
        <dbReference type="Proteomes" id="UP001194580"/>
    </source>
</evidence>
<feature type="region of interest" description="Disordered" evidence="1">
    <location>
        <begin position="124"/>
        <end position="160"/>
    </location>
</feature>
<feature type="compositionally biased region" description="Low complexity" evidence="1">
    <location>
        <begin position="131"/>
        <end position="142"/>
    </location>
</feature>
<evidence type="ECO:0000256" key="1">
    <source>
        <dbReference type="SAM" id="MobiDB-lite"/>
    </source>
</evidence>